<name>A0AA36JH32_9DINO</name>
<accession>A0AA36JH32</accession>
<evidence type="ECO:0000313" key="6">
    <source>
        <dbReference type="EMBL" id="CAJ1404919.1"/>
    </source>
</evidence>
<proteinExistence type="predicted"/>
<dbReference type="PANTHER" id="PTHR43622">
    <property type="entry name" value="3-DEHYDROQUINATE SYNTHASE"/>
    <property type="match status" value="1"/>
</dbReference>
<dbReference type="Proteomes" id="UP001178507">
    <property type="component" value="Unassembled WGS sequence"/>
</dbReference>
<keyword evidence="7" id="KW-1185">Reference proteome</keyword>
<protein>
    <recommendedName>
        <fullName evidence="5">3-dehydroquinate synthase N-terminal domain-containing protein</fullName>
    </recommendedName>
</protein>
<feature type="domain" description="3-dehydroquinate synthase N-terminal" evidence="5">
    <location>
        <begin position="473"/>
        <end position="582"/>
    </location>
</feature>
<dbReference type="AlphaFoldDB" id="A0AA36JH32"/>
<dbReference type="Gene3D" id="1.20.1090.10">
    <property type="entry name" value="Dehydroquinate synthase-like - alpha domain"/>
    <property type="match status" value="1"/>
</dbReference>
<evidence type="ECO:0000259" key="5">
    <source>
        <dbReference type="Pfam" id="PF01761"/>
    </source>
</evidence>
<dbReference type="GO" id="GO:0003856">
    <property type="term" value="F:3-dehydroquinate synthase activity"/>
    <property type="evidence" value="ECO:0007669"/>
    <property type="project" value="TreeGrafter"/>
</dbReference>
<dbReference type="GO" id="GO:0008652">
    <property type="term" value="P:amino acid biosynthetic process"/>
    <property type="evidence" value="ECO:0007669"/>
    <property type="project" value="UniProtKB-KW"/>
</dbReference>
<dbReference type="EMBL" id="CAUJNA010003561">
    <property type="protein sequence ID" value="CAJ1404919.1"/>
    <property type="molecule type" value="Genomic_DNA"/>
</dbReference>
<evidence type="ECO:0000256" key="4">
    <source>
        <dbReference type="ARBA" id="ARBA00023239"/>
    </source>
</evidence>
<dbReference type="PANTHER" id="PTHR43622:SF7">
    <property type="entry name" value="3-DEHYDROQUINATE SYNTHASE, CHLOROPLASTIC"/>
    <property type="match status" value="1"/>
</dbReference>
<keyword evidence="1" id="KW-0028">Amino-acid biosynthesis</keyword>
<dbReference type="GO" id="GO:0009073">
    <property type="term" value="P:aromatic amino acid family biosynthetic process"/>
    <property type="evidence" value="ECO:0007669"/>
    <property type="project" value="UniProtKB-KW"/>
</dbReference>
<comment type="caution">
    <text evidence="6">The sequence shown here is derived from an EMBL/GenBank/DDBJ whole genome shotgun (WGS) entry which is preliminary data.</text>
</comment>
<evidence type="ECO:0000256" key="1">
    <source>
        <dbReference type="ARBA" id="ARBA00022605"/>
    </source>
</evidence>
<keyword evidence="3" id="KW-0057">Aromatic amino acid biosynthesis</keyword>
<sequence length="973" mass="106674">MAAPFLEEPLYSFWKNQGAGEDTAETPGMRMDIEKHRMKYRAFRLGYAASEKSNEAQGVEIDPAESLPIDAPLFQHLSDTKRTEIIKYRADYRKYRLGYATGAKGEVADIFKKHMNSEEEYKGVETILERTVSSGSGADDDEALARTFSEPAQTWRPRLPSGLVSGLSGIFSEALCQEVDETAKTMYFTQPKSVLPDPGASYFQVPQLEDGTLQLDAELLMAHTPLPKAASEFSSIHVVQTSGVAAKITAAQIRNSAARIGKKCVTHDWPELAKDAKAEFDALYALGSDLILKGANRATLLVFVGAGEPGEMALAVILAMLPFRGIQLAYVTPAEEYENPLDTLTSPSGVFEYTATQPERMGRASLAAVFGPLESTSFKKPLSEWKPLRPDVHPEEKPAPFKIGGLDLPMVTYEGAYSDGVERLADLLVRHYGSDIYPVVSVGETGDALGYGDDLLGALASRDCPGFYFPHASGETCKSPEAYGKAELLEAIGAAKRARKTVLVIAVGGGVNGNATGMIAAMAGAAFIEVPTTLMHYNDATTSAKKAFSLVVNGQILSKNILGTFYLPQLVFCISETLLTLRLARPVSGASMVGLRDLKGQEVDFFVRIGSSRRSKCSVHAAVGEACKTMGMLGIANSKAGQRDWHNILGAVEFASDFTKVIETVGGFEELIRFLHSTRELKAEALAFGEELSGMRMERASYGQMANVAKLREARLRKLRQVFRSQLSSEAREAVIQFLTVINTEIIAAKAMFLAYSDPFEKYRALLFEYAHTLGHGVEAFMNGLYRRATACGLDYSEAFRLHGQCVGMAVLWAGEMSKEQGLLDGDGFLAHQALLYTFNRFGGYDFAPLRRLCDQLDVSKEEFCEGVLQVVRRDNKRGYCKCREDSSVDQLVRDRPGCLLRSDDPDAELRYLVEVTEDSQRDVLERAFDGEFDKVAVLKGPALQLVPRENFCEESDQMQTASALRGLIASLY</sequence>
<dbReference type="InterPro" id="IPR030960">
    <property type="entry name" value="DHQS/DOIS_N"/>
</dbReference>
<dbReference type="Pfam" id="PF01761">
    <property type="entry name" value="DHQ_synthase"/>
    <property type="match status" value="1"/>
</dbReference>
<keyword evidence="2" id="KW-0520">NAD</keyword>
<gene>
    <name evidence="6" type="ORF">EVOR1521_LOCUS27288</name>
</gene>
<evidence type="ECO:0000256" key="3">
    <source>
        <dbReference type="ARBA" id="ARBA00023141"/>
    </source>
</evidence>
<dbReference type="SUPFAM" id="SSF56796">
    <property type="entry name" value="Dehydroquinate synthase-like"/>
    <property type="match status" value="1"/>
</dbReference>
<evidence type="ECO:0000313" key="7">
    <source>
        <dbReference type="Proteomes" id="UP001178507"/>
    </source>
</evidence>
<dbReference type="Gene3D" id="3.40.50.1970">
    <property type="match status" value="1"/>
</dbReference>
<dbReference type="InterPro" id="IPR050071">
    <property type="entry name" value="Dehydroquinate_synthase"/>
</dbReference>
<keyword evidence="4" id="KW-0456">Lyase</keyword>
<evidence type="ECO:0000256" key="2">
    <source>
        <dbReference type="ARBA" id="ARBA00023027"/>
    </source>
</evidence>
<organism evidence="6 7">
    <name type="scientific">Effrenium voratum</name>
    <dbReference type="NCBI Taxonomy" id="2562239"/>
    <lineage>
        <taxon>Eukaryota</taxon>
        <taxon>Sar</taxon>
        <taxon>Alveolata</taxon>
        <taxon>Dinophyceae</taxon>
        <taxon>Suessiales</taxon>
        <taxon>Symbiodiniaceae</taxon>
        <taxon>Effrenium</taxon>
    </lineage>
</organism>
<reference evidence="6" key="1">
    <citation type="submission" date="2023-08" db="EMBL/GenBank/DDBJ databases">
        <authorList>
            <person name="Chen Y."/>
            <person name="Shah S."/>
            <person name="Dougan E. K."/>
            <person name="Thang M."/>
            <person name="Chan C."/>
        </authorList>
    </citation>
    <scope>NUCLEOTIDE SEQUENCE</scope>
</reference>